<reference evidence="2" key="1">
    <citation type="journal article" date="2020" name="Stud. Mycol.">
        <title>101 Dothideomycetes genomes: a test case for predicting lifestyles and emergence of pathogens.</title>
        <authorList>
            <person name="Haridas S."/>
            <person name="Albert R."/>
            <person name="Binder M."/>
            <person name="Bloem J."/>
            <person name="Labutti K."/>
            <person name="Salamov A."/>
            <person name="Andreopoulos B."/>
            <person name="Baker S."/>
            <person name="Barry K."/>
            <person name="Bills G."/>
            <person name="Bluhm B."/>
            <person name="Cannon C."/>
            <person name="Castanera R."/>
            <person name="Culley D."/>
            <person name="Daum C."/>
            <person name="Ezra D."/>
            <person name="Gonzalez J."/>
            <person name="Henrissat B."/>
            <person name="Kuo A."/>
            <person name="Liang C."/>
            <person name="Lipzen A."/>
            <person name="Lutzoni F."/>
            <person name="Magnuson J."/>
            <person name="Mondo S."/>
            <person name="Nolan M."/>
            <person name="Ohm R."/>
            <person name="Pangilinan J."/>
            <person name="Park H.-J."/>
            <person name="Ramirez L."/>
            <person name="Alfaro M."/>
            <person name="Sun H."/>
            <person name="Tritt A."/>
            <person name="Yoshinaga Y."/>
            <person name="Zwiers L.-H."/>
            <person name="Turgeon B."/>
            <person name="Goodwin S."/>
            <person name="Spatafora J."/>
            <person name="Crous P."/>
            <person name="Grigoriev I."/>
        </authorList>
    </citation>
    <scope>NUCLEOTIDE SEQUENCE</scope>
    <source>
        <strain evidence="2">CBS 113818</strain>
    </source>
</reference>
<sequence length="470" mass="53677">MATNSPKKAWYTNSFLLALYPCALFRFVLFAPFGYYWAHASTHWNVIKNHIELSSGLYNPAIAAGEKIASNWGTFAFYWNFAVWIPSLWFPPPLNLPFTVTDTVTAIYLSRATHYQTSYAPHSKGACAEAAYTWHRPAGVNESFFEAASRLNATVTTAPHMCRSFAEEWQFGVALSFFYALISAFNIVAFFGSLLQAKKQNESLKDVVLTLFKKTLECVLNIPKVLALLVVGILYYLPEIFFRCMPLSFKANVRVGRRSAFKGALGLEQKAELGAVQLKEMYKQSRKSPYVRYEDSRGEPSPLSEFLGTYDMLIAVARILHYSDIIHLSRVSKSVRESVLPAHDFERRLKTFERYTCPRTRHRCWICDKQICSGCQQLPLIPRTTTIHHLWCRPSCKQCFQHVVRRRPAPSERVKPPYCACAPITAQPPNIVMRWFRGSNYYTNSQSGLQKLTLAVCRECNLNSKQTPYT</sequence>
<organism evidence="2 3">
    <name type="scientific">Ophiobolus disseminans</name>
    <dbReference type="NCBI Taxonomy" id="1469910"/>
    <lineage>
        <taxon>Eukaryota</taxon>
        <taxon>Fungi</taxon>
        <taxon>Dikarya</taxon>
        <taxon>Ascomycota</taxon>
        <taxon>Pezizomycotina</taxon>
        <taxon>Dothideomycetes</taxon>
        <taxon>Pleosporomycetidae</taxon>
        <taxon>Pleosporales</taxon>
        <taxon>Pleosporineae</taxon>
        <taxon>Phaeosphaeriaceae</taxon>
        <taxon>Ophiobolus</taxon>
    </lineage>
</organism>
<dbReference type="Proteomes" id="UP000799424">
    <property type="component" value="Unassembled WGS sequence"/>
</dbReference>
<keyword evidence="1" id="KW-1133">Transmembrane helix</keyword>
<keyword evidence="3" id="KW-1185">Reference proteome</keyword>
<feature type="transmembrane region" description="Helical" evidence="1">
    <location>
        <begin position="72"/>
        <end position="90"/>
    </location>
</feature>
<accession>A0A6A6ZZP1</accession>
<dbReference type="EMBL" id="MU006227">
    <property type="protein sequence ID" value="KAF2825984.1"/>
    <property type="molecule type" value="Genomic_DNA"/>
</dbReference>
<feature type="transmembrane region" description="Helical" evidence="1">
    <location>
        <begin position="177"/>
        <end position="197"/>
    </location>
</feature>
<keyword evidence="1" id="KW-0812">Transmembrane</keyword>
<dbReference type="AlphaFoldDB" id="A0A6A6ZZP1"/>
<evidence type="ECO:0000256" key="1">
    <source>
        <dbReference type="SAM" id="Phobius"/>
    </source>
</evidence>
<evidence type="ECO:0000313" key="3">
    <source>
        <dbReference type="Proteomes" id="UP000799424"/>
    </source>
</evidence>
<name>A0A6A6ZZP1_9PLEO</name>
<gene>
    <name evidence="2" type="ORF">CC86DRAFT_37335</name>
</gene>
<feature type="transmembrane region" description="Helical" evidence="1">
    <location>
        <begin position="218"/>
        <end position="237"/>
    </location>
</feature>
<feature type="transmembrane region" description="Helical" evidence="1">
    <location>
        <begin position="15"/>
        <end position="38"/>
    </location>
</feature>
<protein>
    <submittedName>
        <fullName evidence="2">Uncharacterized protein</fullName>
    </submittedName>
</protein>
<proteinExistence type="predicted"/>
<dbReference type="OrthoDB" id="4191440at2759"/>
<evidence type="ECO:0000313" key="2">
    <source>
        <dbReference type="EMBL" id="KAF2825984.1"/>
    </source>
</evidence>
<keyword evidence="1" id="KW-0472">Membrane</keyword>